<keyword evidence="4" id="KW-0067">ATP-binding</keyword>
<dbReference type="SUPFAM" id="SSF52402">
    <property type="entry name" value="Adenine nucleotide alpha hydrolases-like"/>
    <property type="match status" value="1"/>
</dbReference>
<dbReference type="InterPro" id="IPR022310">
    <property type="entry name" value="NAD/GMP_synthase"/>
</dbReference>
<keyword evidence="3" id="KW-0547">Nucleotide-binding</keyword>
<evidence type="ECO:0000256" key="2">
    <source>
        <dbReference type="ARBA" id="ARBA00022598"/>
    </source>
</evidence>
<evidence type="ECO:0000256" key="3">
    <source>
        <dbReference type="ARBA" id="ARBA00022741"/>
    </source>
</evidence>
<evidence type="ECO:0000256" key="5">
    <source>
        <dbReference type="ARBA" id="ARBA00023027"/>
    </source>
</evidence>
<comment type="pathway">
    <text evidence="1">Cofactor biosynthesis; NAD(+) biosynthesis.</text>
</comment>
<dbReference type="NCBIfam" id="TIGR00552">
    <property type="entry name" value="nadE"/>
    <property type="match status" value="1"/>
</dbReference>
<keyword evidence="2" id="KW-0436">Ligase</keyword>
<dbReference type="Gene3D" id="3.40.50.620">
    <property type="entry name" value="HUPs"/>
    <property type="match status" value="1"/>
</dbReference>
<accession>A0A8S5RMQ9</accession>
<evidence type="ECO:0000256" key="1">
    <source>
        <dbReference type="ARBA" id="ARBA00004790"/>
    </source>
</evidence>
<protein>
    <submittedName>
        <fullName evidence="7">NAD synthase</fullName>
    </submittedName>
</protein>
<dbReference type="InterPro" id="IPR014729">
    <property type="entry name" value="Rossmann-like_a/b/a_fold"/>
</dbReference>
<feature type="domain" description="NAD/GMP synthase" evidence="6">
    <location>
        <begin position="11"/>
        <end position="229"/>
    </location>
</feature>
<name>A0A8S5RMQ9_9VIRU</name>
<evidence type="ECO:0000313" key="7">
    <source>
        <dbReference type="EMBL" id="DAE32292.1"/>
    </source>
</evidence>
<dbReference type="GO" id="GO:0005524">
    <property type="term" value="F:ATP binding"/>
    <property type="evidence" value="ECO:0007669"/>
    <property type="project" value="UniProtKB-KW"/>
</dbReference>
<dbReference type="PANTHER" id="PTHR23090">
    <property type="entry name" value="NH 3 /GLUTAMINE-DEPENDENT NAD + SYNTHETASE"/>
    <property type="match status" value="1"/>
</dbReference>
<proteinExistence type="predicted"/>
<dbReference type="InterPro" id="IPR003694">
    <property type="entry name" value="NAD_synthase"/>
</dbReference>
<dbReference type="Pfam" id="PF02540">
    <property type="entry name" value="NAD_synthase"/>
    <property type="match status" value="1"/>
</dbReference>
<evidence type="ECO:0000259" key="6">
    <source>
        <dbReference type="Pfam" id="PF02540"/>
    </source>
</evidence>
<organism evidence="7">
    <name type="scientific">virus sp. ctviY17</name>
    <dbReference type="NCBI Taxonomy" id="2825828"/>
    <lineage>
        <taxon>Viruses</taxon>
    </lineage>
</organism>
<dbReference type="CDD" id="cd00553">
    <property type="entry name" value="NAD_synthase"/>
    <property type="match status" value="1"/>
</dbReference>
<reference evidence="7" key="1">
    <citation type="journal article" date="2021" name="Proc. Natl. Acad. Sci. U.S.A.">
        <title>A Catalog of Tens of Thousands of Viruses from Human Metagenomes Reveals Hidden Associations with Chronic Diseases.</title>
        <authorList>
            <person name="Tisza M.J."/>
            <person name="Buck C.B."/>
        </authorList>
    </citation>
    <scope>NUCLEOTIDE SEQUENCE</scope>
    <source>
        <strain evidence="7">CtviY17</strain>
    </source>
</reference>
<dbReference type="GO" id="GO:0009435">
    <property type="term" value="P:NAD+ biosynthetic process"/>
    <property type="evidence" value="ECO:0007669"/>
    <property type="project" value="InterPro"/>
</dbReference>
<evidence type="ECO:0000256" key="4">
    <source>
        <dbReference type="ARBA" id="ARBA00022840"/>
    </source>
</evidence>
<dbReference type="EMBL" id="BK059120">
    <property type="protein sequence ID" value="DAE32292.1"/>
    <property type="molecule type" value="Genomic_DNA"/>
</dbReference>
<dbReference type="GO" id="GO:0003952">
    <property type="term" value="F:NAD+ synthase (glutamine-hydrolyzing) activity"/>
    <property type="evidence" value="ECO:0007669"/>
    <property type="project" value="InterPro"/>
</dbReference>
<keyword evidence="5" id="KW-0520">NAD</keyword>
<dbReference type="GO" id="GO:0004359">
    <property type="term" value="F:glutaminase activity"/>
    <property type="evidence" value="ECO:0007669"/>
    <property type="project" value="InterPro"/>
</dbReference>
<dbReference type="PANTHER" id="PTHR23090:SF9">
    <property type="entry name" value="GLUTAMINE-DEPENDENT NAD(+) SYNTHETASE"/>
    <property type="match status" value="1"/>
</dbReference>
<sequence length="256" mass="28457">MSFNAAETKDRLVQWIRDWFEINGKGCNAIVGISGGKDSSVVTALCVEALGKDRVIGIMMPQGDQSDIEYSRMLCDHLRIDNYTVNIYEPCLSIKHEVSSVLNGKWSKQSATNLPARIRMATLYAFAQSMDGRVANTCNLSEDWVGYATRYGDGAGDFSPLSDLTVTEVKAIGRVLGLPTELIEKTPTDGLCGKTDEDNLGFTYEVLDEYIRTGECKDKAVRQIIDEMHEKNVFKLTPMPKFISGMWIEAGMELDD</sequence>